<reference evidence="2 3" key="1">
    <citation type="submission" date="2023-01" db="EMBL/GenBank/DDBJ databases">
        <title>Analysis of 21 Apiospora genomes using comparative genomics revels a genus with tremendous synthesis potential of carbohydrate active enzymes and secondary metabolites.</title>
        <authorList>
            <person name="Sorensen T."/>
        </authorList>
    </citation>
    <scope>NUCLEOTIDE SEQUENCE [LARGE SCALE GENOMIC DNA]</scope>
    <source>
        <strain evidence="2 3">CBS 20057</strain>
    </source>
</reference>
<feature type="signal peptide" evidence="1">
    <location>
        <begin position="1"/>
        <end position="18"/>
    </location>
</feature>
<proteinExistence type="predicted"/>
<evidence type="ECO:0008006" key="4">
    <source>
        <dbReference type="Google" id="ProtNLM"/>
    </source>
</evidence>
<sequence>MHFTSVLVASLAPISVLSAPLADPVPIPAADMDPGAATNNNNNNINAAVAARQSTQWTMRNAQRPCAQGNTACAWNFDIDTGGAFPTQHCSFRTPGPSASFGGVRCGDFRIGVGYNSEGRFTVLSVVRAGLVIYPGYTDQQLRGGHVVTPDQAYTPRPVPS</sequence>
<protein>
    <recommendedName>
        <fullName evidence="4">Small secreted protein</fullName>
    </recommendedName>
</protein>
<evidence type="ECO:0000256" key="1">
    <source>
        <dbReference type="SAM" id="SignalP"/>
    </source>
</evidence>
<feature type="chain" id="PRO_5045043900" description="Small secreted protein" evidence="1">
    <location>
        <begin position="19"/>
        <end position="161"/>
    </location>
</feature>
<evidence type="ECO:0000313" key="3">
    <source>
        <dbReference type="Proteomes" id="UP001396898"/>
    </source>
</evidence>
<name>A0ABR1RF17_9PEZI</name>
<keyword evidence="3" id="KW-1185">Reference proteome</keyword>
<comment type="caution">
    <text evidence="2">The sequence shown here is derived from an EMBL/GenBank/DDBJ whole genome shotgun (WGS) entry which is preliminary data.</text>
</comment>
<evidence type="ECO:0000313" key="2">
    <source>
        <dbReference type="EMBL" id="KAK8009148.1"/>
    </source>
</evidence>
<keyword evidence="1" id="KW-0732">Signal</keyword>
<dbReference type="EMBL" id="JAQQWI010000016">
    <property type="protein sequence ID" value="KAK8009148.1"/>
    <property type="molecule type" value="Genomic_DNA"/>
</dbReference>
<dbReference type="Proteomes" id="UP001396898">
    <property type="component" value="Unassembled WGS sequence"/>
</dbReference>
<gene>
    <name evidence="2" type="ORF">PG991_011699</name>
</gene>
<organism evidence="2 3">
    <name type="scientific">Apiospora marii</name>
    <dbReference type="NCBI Taxonomy" id="335849"/>
    <lineage>
        <taxon>Eukaryota</taxon>
        <taxon>Fungi</taxon>
        <taxon>Dikarya</taxon>
        <taxon>Ascomycota</taxon>
        <taxon>Pezizomycotina</taxon>
        <taxon>Sordariomycetes</taxon>
        <taxon>Xylariomycetidae</taxon>
        <taxon>Amphisphaeriales</taxon>
        <taxon>Apiosporaceae</taxon>
        <taxon>Apiospora</taxon>
    </lineage>
</organism>
<accession>A0ABR1RF17</accession>